<dbReference type="SUPFAM" id="SSF52440">
    <property type="entry name" value="PreATP-grasp domain"/>
    <property type="match status" value="1"/>
</dbReference>
<dbReference type="NCBIfam" id="TIGR01162">
    <property type="entry name" value="purE"/>
    <property type="match status" value="1"/>
</dbReference>
<dbReference type="InterPro" id="IPR016185">
    <property type="entry name" value="PreATP-grasp_dom_sf"/>
</dbReference>
<keyword evidence="8 11" id="KW-0067">ATP-binding</keyword>
<evidence type="ECO:0000256" key="3">
    <source>
        <dbReference type="ARBA" id="ARBA00006114"/>
    </source>
</evidence>
<dbReference type="HAMAP" id="MF_01929">
    <property type="entry name" value="PurE_classI"/>
    <property type="match status" value="1"/>
</dbReference>
<dbReference type="PIRSF" id="PIRSF001340">
    <property type="entry name" value="AIR_carboxylase"/>
    <property type="match status" value="1"/>
</dbReference>
<keyword evidence="6" id="KW-0658">Purine biosynthesis</keyword>
<dbReference type="Pfam" id="PF17769">
    <property type="entry name" value="PurK_C"/>
    <property type="match status" value="1"/>
</dbReference>
<dbReference type="InterPro" id="IPR054350">
    <property type="entry name" value="PurT/PurK_preATP-grasp"/>
</dbReference>
<organism evidence="13 14">
    <name type="scientific">Triparma laevis f. inornata</name>
    <dbReference type="NCBI Taxonomy" id="1714386"/>
    <lineage>
        <taxon>Eukaryota</taxon>
        <taxon>Sar</taxon>
        <taxon>Stramenopiles</taxon>
        <taxon>Ochrophyta</taxon>
        <taxon>Bolidophyceae</taxon>
        <taxon>Parmales</taxon>
        <taxon>Triparmaceae</taxon>
        <taxon>Triparma</taxon>
    </lineage>
</organism>
<dbReference type="SUPFAM" id="SSF56059">
    <property type="entry name" value="Glutathione synthetase ATP-binding domain-like"/>
    <property type="match status" value="1"/>
</dbReference>
<evidence type="ECO:0000256" key="5">
    <source>
        <dbReference type="ARBA" id="ARBA00022741"/>
    </source>
</evidence>
<dbReference type="PROSITE" id="PS50975">
    <property type="entry name" value="ATP_GRASP"/>
    <property type="match status" value="1"/>
</dbReference>
<dbReference type="GO" id="GO:0046872">
    <property type="term" value="F:metal ion binding"/>
    <property type="evidence" value="ECO:0007669"/>
    <property type="project" value="InterPro"/>
</dbReference>
<dbReference type="Proteomes" id="UP001162640">
    <property type="component" value="Unassembled WGS sequence"/>
</dbReference>
<dbReference type="AlphaFoldDB" id="A0A9W7BTF3"/>
<evidence type="ECO:0000256" key="11">
    <source>
        <dbReference type="PROSITE-ProRule" id="PRU00409"/>
    </source>
</evidence>
<dbReference type="SUPFAM" id="SSF52255">
    <property type="entry name" value="N5-CAIR mutase (phosphoribosylaminoimidazole carboxylase, PurE)"/>
    <property type="match status" value="1"/>
</dbReference>
<dbReference type="InterPro" id="IPR033747">
    <property type="entry name" value="PurE_ClassI"/>
</dbReference>
<keyword evidence="7" id="KW-0210">Decarboxylase</keyword>
<comment type="caution">
    <text evidence="13">The sequence shown here is derived from an EMBL/GenBank/DDBJ whole genome shotgun (WGS) entry which is preliminary data.</text>
</comment>
<sequence length="608" mass="64575">MNATSPPVIGIIGGGQLGRMMALEAPRLSLKIRCLDANGADSPCGRYSEAGCVEGGLKDEAKLLELAKGCNVITMEIEHVSVPALATLESQGVTVRPSSNTIRIIQDKYVQKDHFARNGVALGRYMDCPGKEEVRKAIGLFGLPLMLKSRKEVRQLLSSTIELTHSICSTITQPNKNILQGYDGRGNAVVRTLSDVDSKFDELYNAGKSGGVYCEGWVDFVDELAVMVVKGANGDVKSYPTVTAIQRDSVCRVVVAPARCSRKARLKAEEVARKAISSLGDGAVGIFGVELFLTREGDVLLNEVAPRPHNTGHYTQDACAVSQFENHLRAVAGMELGDTSMCVGAAAMVNVLGCGEMGETLKVNDLALGMERATVHWYGKSPAKKGRKMGHVNVTADSESELQTNLKVLLDAVGLPEEGGKDGGDIPKPEPLVGVIMGSDSDLPAMSKAVDILKSFGIAYEVDIVSAHRTPEKMMDYARLAHQRGLQCIIAGAGGAAHLPGMVASLTPLPVIGVPIKTSTLSGVDSLYSICQMPRGIPVATVAIGNAENAGLLAVRIVGSTREGVMEKMIEYQKGLKEVVEGKSERLVEMGSTEYLAQMANKNATVGV</sequence>
<dbReference type="Gene3D" id="3.40.50.20">
    <property type="match status" value="1"/>
</dbReference>
<dbReference type="InterPro" id="IPR011054">
    <property type="entry name" value="Rudment_hybrid_motif"/>
</dbReference>
<comment type="pathway">
    <text evidence="2">Purine metabolism; IMP biosynthesis via de novo pathway; 5-amino-1-(5-phospho-D-ribosyl)imidazole-4-carboxylate from 5-amino-1-(5-phospho-D-ribosyl)imidazole (carboxylase route): step 1/1.</text>
</comment>
<dbReference type="SMART" id="SM01001">
    <property type="entry name" value="AIRC"/>
    <property type="match status" value="1"/>
</dbReference>
<evidence type="ECO:0000256" key="6">
    <source>
        <dbReference type="ARBA" id="ARBA00022755"/>
    </source>
</evidence>
<evidence type="ECO:0000256" key="10">
    <source>
        <dbReference type="ARBA" id="ARBA00031607"/>
    </source>
</evidence>
<keyword evidence="5 11" id="KW-0547">Nucleotide-binding</keyword>
<dbReference type="Pfam" id="PF22660">
    <property type="entry name" value="RS_preATP-grasp-like"/>
    <property type="match status" value="1"/>
</dbReference>
<evidence type="ECO:0000256" key="2">
    <source>
        <dbReference type="ARBA" id="ARBA00004747"/>
    </source>
</evidence>
<dbReference type="SUPFAM" id="SSF51246">
    <property type="entry name" value="Rudiment single hybrid motif"/>
    <property type="match status" value="1"/>
</dbReference>
<dbReference type="InterPro" id="IPR005875">
    <property type="entry name" value="PurK"/>
</dbReference>
<dbReference type="GO" id="GO:0004638">
    <property type="term" value="F:phosphoribosylaminoimidazole carboxylase activity"/>
    <property type="evidence" value="ECO:0007669"/>
    <property type="project" value="UniProtKB-EC"/>
</dbReference>
<dbReference type="PANTHER" id="PTHR11609:SF5">
    <property type="entry name" value="PHOSPHORIBOSYLAMINOIMIDAZOLE CARBOXYLASE"/>
    <property type="match status" value="1"/>
</dbReference>
<dbReference type="Gene3D" id="3.40.50.1970">
    <property type="match status" value="1"/>
</dbReference>
<dbReference type="HAMAP" id="MF_01928">
    <property type="entry name" value="PurK"/>
    <property type="match status" value="1"/>
</dbReference>
<proteinExistence type="inferred from homology"/>
<dbReference type="PANTHER" id="PTHR11609">
    <property type="entry name" value="PURINE BIOSYNTHESIS PROTEIN 6/7, PUR6/7"/>
    <property type="match status" value="1"/>
</dbReference>
<dbReference type="FunFam" id="3.30.470.20:FF:000037">
    <property type="entry name" value="Phosphoribosylaminoimidazole carboxylase, chloroplastic"/>
    <property type="match status" value="1"/>
</dbReference>
<comment type="catalytic activity">
    <reaction evidence="1">
        <text>5-amino-1-(5-phospho-D-ribosyl)imidazole-4-carboxylate + H(+) = 5-amino-1-(5-phospho-beta-D-ribosyl)imidazole + CO2</text>
        <dbReference type="Rhea" id="RHEA:10792"/>
        <dbReference type="ChEBI" id="CHEBI:15378"/>
        <dbReference type="ChEBI" id="CHEBI:16526"/>
        <dbReference type="ChEBI" id="CHEBI:77657"/>
        <dbReference type="ChEBI" id="CHEBI:137981"/>
        <dbReference type="EC" id="4.1.1.21"/>
    </reaction>
</comment>
<dbReference type="InterPro" id="IPR011761">
    <property type="entry name" value="ATP-grasp"/>
</dbReference>
<protein>
    <recommendedName>
        <fullName evidence="4">phosphoribosylaminoimidazole carboxylase</fullName>
        <ecNumber evidence="4">4.1.1.21</ecNumber>
    </recommendedName>
    <alternativeName>
        <fullName evidence="10">AIR carboxylase</fullName>
    </alternativeName>
</protein>
<dbReference type="InterPro" id="IPR003135">
    <property type="entry name" value="ATP-grasp_carboxylate-amine"/>
</dbReference>
<dbReference type="Pfam" id="PF00731">
    <property type="entry name" value="AIRC"/>
    <property type="match status" value="1"/>
</dbReference>
<evidence type="ECO:0000313" key="13">
    <source>
        <dbReference type="EMBL" id="GMH93204.1"/>
    </source>
</evidence>
<evidence type="ECO:0000256" key="4">
    <source>
        <dbReference type="ARBA" id="ARBA00012329"/>
    </source>
</evidence>
<dbReference type="InterPro" id="IPR040686">
    <property type="entry name" value="PurK_C"/>
</dbReference>
<feature type="domain" description="ATP-grasp" evidence="12">
    <location>
        <begin position="112"/>
        <end position="332"/>
    </location>
</feature>
<dbReference type="EC" id="4.1.1.21" evidence="4"/>
<dbReference type="EMBL" id="BLQM01000517">
    <property type="protein sequence ID" value="GMH93204.1"/>
    <property type="molecule type" value="Genomic_DNA"/>
</dbReference>
<evidence type="ECO:0000313" key="14">
    <source>
        <dbReference type="Proteomes" id="UP001162640"/>
    </source>
</evidence>
<evidence type="ECO:0000256" key="1">
    <source>
        <dbReference type="ARBA" id="ARBA00001244"/>
    </source>
</evidence>
<dbReference type="InterPro" id="IPR016301">
    <property type="entry name" value="Ade2_fungi/plant"/>
</dbReference>
<dbReference type="GO" id="GO:0006189">
    <property type="term" value="P:'de novo' IMP biosynthetic process"/>
    <property type="evidence" value="ECO:0007669"/>
    <property type="project" value="InterPro"/>
</dbReference>
<accession>A0A9W7BTF3</accession>
<evidence type="ECO:0000256" key="8">
    <source>
        <dbReference type="ARBA" id="ARBA00022840"/>
    </source>
</evidence>
<evidence type="ECO:0000256" key="7">
    <source>
        <dbReference type="ARBA" id="ARBA00022793"/>
    </source>
</evidence>
<comment type="similarity">
    <text evidence="3">In the C-terminal section; belongs to the AIR carboxylase family. Class I subfamily.</text>
</comment>
<name>A0A9W7BTF3_9STRA</name>
<gene>
    <name evidence="13" type="ORF">TL16_g12561</name>
</gene>
<reference evidence="14" key="1">
    <citation type="journal article" date="2023" name="Commun. Biol.">
        <title>Genome analysis of Parmales, the sister group of diatoms, reveals the evolutionary specialization of diatoms from phago-mixotrophs to photoautotrophs.</title>
        <authorList>
            <person name="Ban H."/>
            <person name="Sato S."/>
            <person name="Yoshikawa S."/>
            <person name="Yamada K."/>
            <person name="Nakamura Y."/>
            <person name="Ichinomiya M."/>
            <person name="Sato N."/>
            <person name="Blanc-Mathieu R."/>
            <person name="Endo H."/>
            <person name="Kuwata A."/>
            <person name="Ogata H."/>
        </authorList>
    </citation>
    <scope>NUCLEOTIDE SEQUENCE [LARGE SCALE GENOMIC DNA]</scope>
</reference>
<evidence type="ECO:0000256" key="9">
    <source>
        <dbReference type="ARBA" id="ARBA00023239"/>
    </source>
</evidence>
<dbReference type="Pfam" id="PF02222">
    <property type="entry name" value="ATP-grasp"/>
    <property type="match status" value="1"/>
</dbReference>
<dbReference type="GO" id="GO:0005524">
    <property type="term" value="F:ATP binding"/>
    <property type="evidence" value="ECO:0007669"/>
    <property type="project" value="UniProtKB-UniRule"/>
</dbReference>
<evidence type="ECO:0000259" key="12">
    <source>
        <dbReference type="PROSITE" id="PS50975"/>
    </source>
</evidence>
<keyword evidence="9" id="KW-0456">Lyase</keyword>
<dbReference type="Gene3D" id="3.30.470.20">
    <property type="entry name" value="ATP-grasp fold, B domain"/>
    <property type="match status" value="1"/>
</dbReference>
<dbReference type="InterPro" id="IPR000031">
    <property type="entry name" value="PurE_dom"/>
</dbReference>